<dbReference type="PANTHER" id="PTHR35869:SF1">
    <property type="entry name" value="OUTER-MEMBRANE LIPOPROTEIN CARRIER PROTEIN"/>
    <property type="match status" value="1"/>
</dbReference>
<dbReference type="AlphaFoldDB" id="A0A9X2EIC4"/>
<dbReference type="EMBL" id="JAMSHT010000001">
    <property type="protein sequence ID" value="MCM8558065.1"/>
    <property type="molecule type" value="Genomic_DNA"/>
</dbReference>
<evidence type="ECO:0000256" key="2">
    <source>
        <dbReference type="SAM" id="SignalP"/>
    </source>
</evidence>
<dbReference type="Pfam" id="PF03548">
    <property type="entry name" value="LolA"/>
    <property type="match status" value="1"/>
</dbReference>
<dbReference type="RefSeq" id="WP_252114682.1">
    <property type="nucleotide sequence ID" value="NZ_JAMSHT010000001.1"/>
</dbReference>
<gene>
    <name evidence="3" type="ORF">NDO55_09550</name>
</gene>
<keyword evidence="1 2" id="KW-0732">Signal</keyword>
<dbReference type="InterPro" id="IPR004564">
    <property type="entry name" value="OM_lipoprot_carrier_LolA-like"/>
</dbReference>
<name>A0A9X2EIC4_9SPHN</name>
<evidence type="ECO:0000313" key="4">
    <source>
        <dbReference type="Proteomes" id="UP001155128"/>
    </source>
</evidence>
<dbReference type="Gene3D" id="2.50.20.10">
    <property type="entry name" value="Lipoprotein localisation LolA/LolB/LppX"/>
    <property type="match status" value="1"/>
</dbReference>
<proteinExistence type="predicted"/>
<feature type="signal peptide" evidence="2">
    <location>
        <begin position="1"/>
        <end position="24"/>
    </location>
</feature>
<sequence>MSHFLRNGAIAASAVAMVAAPVVAQSERRATISEVEQHLAQTRSLSANFTQTNEKNQSFRGTLALKRPGKIKFDFGTSANMTLVSENDRLYFLDYDVNQKDSWSIRNSPLSVLLESNPDLDRIAEVLPTNDPRVVLVKARDARRPEFGTLILSFTKSSAGPAGLRLEGWVAIDAQGKRTNISLSGQRYNGSIPDSRFAYRDID</sequence>
<keyword evidence="4" id="KW-1185">Reference proteome</keyword>
<dbReference type="InterPro" id="IPR029046">
    <property type="entry name" value="LolA/LolB/LppX"/>
</dbReference>
<reference evidence="3" key="1">
    <citation type="submission" date="2022-06" db="EMBL/GenBank/DDBJ databases">
        <title>Sphingomicrobium sedimins sp. nov., a marine bacterium isolated from tidal flat.</title>
        <authorList>
            <person name="Kim C.-H."/>
            <person name="Yoo Y."/>
            <person name="Kim J.-J."/>
        </authorList>
    </citation>
    <scope>NUCLEOTIDE SEQUENCE</scope>
    <source>
        <strain evidence="3">GRR-S6-50</strain>
    </source>
</reference>
<comment type="caution">
    <text evidence="3">The sequence shown here is derived from an EMBL/GenBank/DDBJ whole genome shotgun (WGS) entry which is preliminary data.</text>
</comment>
<dbReference type="SUPFAM" id="SSF89392">
    <property type="entry name" value="Prokaryotic lipoproteins and lipoprotein localization factors"/>
    <property type="match status" value="1"/>
</dbReference>
<dbReference type="CDD" id="cd16325">
    <property type="entry name" value="LolA"/>
    <property type="match status" value="1"/>
</dbReference>
<dbReference type="Proteomes" id="UP001155128">
    <property type="component" value="Unassembled WGS sequence"/>
</dbReference>
<evidence type="ECO:0000313" key="3">
    <source>
        <dbReference type="EMBL" id="MCM8558065.1"/>
    </source>
</evidence>
<protein>
    <submittedName>
        <fullName evidence="3">Outer membrane lipoprotein carrier protein LolA</fullName>
    </submittedName>
</protein>
<accession>A0A9X2EIC4</accession>
<keyword evidence="3" id="KW-0449">Lipoprotein</keyword>
<evidence type="ECO:0000256" key="1">
    <source>
        <dbReference type="ARBA" id="ARBA00022729"/>
    </source>
</evidence>
<organism evidence="3 4">
    <name type="scientific">Sphingomicrobium sediminis</name>
    <dbReference type="NCBI Taxonomy" id="2950949"/>
    <lineage>
        <taxon>Bacteria</taxon>
        <taxon>Pseudomonadati</taxon>
        <taxon>Pseudomonadota</taxon>
        <taxon>Alphaproteobacteria</taxon>
        <taxon>Sphingomonadales</taxon>
        <taxon>Sphingomonadaceae</taxon>
        <taxon>Sphingomicrobium</taxon>
    </lineage>
</organism>
<dbReference type="PANTHER" id="PTHR35869">
    <property type="entry name" value="OUTER-MEMBRANE LIPOPROTEIN CARRIER PROTEIN"/>
    <property type="match status" value="1"/>
</dbReference>
<feature type="chain" id="PRO_5040827822" evidence="2">
    <location>
        <begin position="25"/>
        <end position="203"/>
    </location>
</feature>